<organism evidence="2 3">
    <name type="scientific">Gossypium arboreum</name>
    <name type="common">Tree cotton</name>
    <name type="synonym">Gossypium nanking</name>
    <dbReference type="NCBI Taxonomy" id="29729"/>
    <lineage>
        <taxon>Eukaryota</taxon>
        <taxon>Viridiplantae</taxon>
        <taxon>Streptophyta</taxon>
        <taxon>Embryophyta</taxon>
        <taxon>Tracheophyta</taxon>
        <taxon>Spermatophyta</taxon>
        <taxon>Magnoliopsida</taxon>
        <taxon>eudicotyledons</taxon>
        <taxon>Gunneridae</taxon>
        <taxon>Pentapetalae</taxon>
        <taxon>rosids</taxon>
        <taxon>malvids</taxon>
        <taxon>Malvales</taxon>
        <taxon>Malvaceae</taxon>
        <taxon>Malvoideae</taxon>
        <taxon>Gossypium</taxon>
    </lineage>
</organism>
<evidence type="ECO:0000256" key="1">
    <source>
        <dbReference type="SAM" id="Phobius"/>
    </source>
</evidence>
<feature type="transmembrane region" description="Helical" evidence="1">
    <location>
        <begin position="6"/>
        <end position="28"/>
    </location>
</feature>
<keyword evidence="3" id="KW-1185">Reference proteome</keyword>
<reference evidence="3" key="1">
    <citation type="submission" date="2014-09" db="EMBL/GenBank/DDBJ databases">
        <authorList>
            <person name="Mudge J."/>
            <person name="Ramaraj T."/>
            <person name="Lindquist I.E."/>
            <person name="Bharti A.K."/>
            <person name="Sundararajan A."/>
            <person name="Cameron C.T."/>
            <person name="Woodward J.E."/>
            <person name="May G.D."/>
            <person name="Brubaker C."/>
            <person name="Broadhvest J."/>
            <person name="Wilkins T.A."/>
        </authorList>
    </citation>
    <scope>NUCLEOTIDE SEQUENCE</scope>
    <source>
        <strain evidence="3">cv. AKA8401</strain>
    </source>
</reference>
<sequence>MIRVLVLYVLPVAEYTSICCGYLIACCYKVSSDWRSSEIASHYQTVILGINDLKHFEYMACIETWSFWYMCHYEFGQMCWLIFV</sequence>
<proteinExistence type="predicted"/>
<evidence type="ECO:0000313" key="2">
    <source>
        <dbReference type="EMBL" id="KHG08836.1"/>
    </source>
</evidence>
<dbReference type="Proteomes" id="UP000032142">
    <property type="component" value="Unassembled WGS sequence"/>
</dbReference>
<keyword evidence="1" id="KW-0812">Transmembrane</keyword>
<comment type="caution">
    <text evidence="2">The sequence shown here is derived from an EMBL/GenBank/DDBJ whole genome shotgun (WGS) entry which is preliminary data.</text>
</comment>
<dbReference type="EMBL" id="JRRC01511668">
    <property type="protein sequence ID" value="KHG08836.1"/>
    <property type="molecule type" value="Genomic_DNA"/>
</dbReference>
<evidence type="ECO:0000313" key="3">
    <source>
        <dbReference type="Proteomes" id="UP000032142"/>
    </source>
</evidence>
<name>A0A0B0NCS4_GOSAR</name>
<protein>
    <submittedName>
        <fullName evidence="2">Putative 2-phosphosulfolactate phosphatase</fullName>
    </submittedName>
</protein>
<dbReference type="AlphaFoldDB" id="A0A0B0NCS4"/>
<keyword evidence="1" id="KW-0472">Membrane</keyword>
<keyword evidence="1" id="KW-1133">Transmembrane helix</keyword>
<accession>A0A0B0NCS4</accession>
<gene>
    <name evidence="2" type="ORF">F383_36074</name>
</gene>